<proteinExistence type="predicted"/>
<dbReference type="EMBL" id="MK524503">
    <property type="protein sequence ID" value="QBI97376.1"/>
    <property type="molecule type" value="Genomic_DNA"/>
</dbReference>
<feature type="compositionally biased region" description="Basic and acidic residues" evidence="1">
    <location>
        <begin position="153"/>
        <end position="166"/>
    </location>
</feature>
<name>A0A481VU06_9CAUD</name>
<evidence type="ECO:0000313" key="3">
    <source>
        <dbReference type="Proteomes" id="UP000293844"/>
    </source>
</evidence>
<dbReference type="KEGG" id="vg:60328434"/>
<sequence>MSENENLSPIAFVVVEPSYENANLERVYLNREDAEAFVTAYQEGCGGYLEIEEVPLGTPSGFDGPVYECTWYTRRKQVNERQLIFVTEDGLTTVVPSAVPTQGGFRYFEMFAPSWANVELPVKYEEPPVWIDSFHTRTEWHTGDAPPAAEVTTRSDRQIKVRGSSKEAVEQLARDAAREAKAHLV</sequence>
<dbReference type="RefSeq" id="YP_009956917.1">
    <property type="nucleotide sequence ID" value="NC_051656.1"/>
</dbReference>
<dbReference type="GeneID" id="60328434"/>
<feature type="region of interest" description="Disordered" evidence="1">
    <location>
        <begin position="141"/>
        <end position="166"/>
    </location>
</feature>
<evidence type="ECO:0000313" key="2">
    <source>
        <dbReference type="EMBL" id="QBI97376.1"/>
    </source>
</evidence>
<protein>
    <submittedName>
        <fullName evidence="2">Uncharacterized protein</fullName>
    </submittedName>
</protein>
<reference evidence="2 3" key="1">
    <citation type="submission" date="2019-02" db="EMBL/GenBank/DDBJ databases">
        <authorList>
            <person name="Elder J."/>
            <person name="Baxter A."/>
            <person name="Borrie Z."/>
            <person name="Elder J."/>
            <person name="Massey O."/>
            <person name="Wallace C.J."/>
            <person name="Wong A."/>
            <person name="Freed N.E."/>
            <person name="Hendrickson H.L."/>
            <person name="Garlena R.A."/>
            <person name="Russell D.A."/>
            <person name="Pope W.H."/>
            <person name="Jacobs-Sera D."/>
            <person name="Hatfull G.F."/>
        </authorList>
    </citation>
    <scope>NUCLEOTIDE SEQUENCE [LARGE SCALE GENOMIC DNA]</scope>
</reference>
<organism evidence="2 3">
    <name type="scientific">Mycobacterium phage Fancypants</name>
    <dbReference type="NCBI Taxonomy" id="2530128"/>
    <lineage>
        <taxon>Viruses</taxon>
        <taxon>Duplodnaviria</taxon>
        <taxon>Heunggongvirae</taxon>
        <taxon>Uroviricota</taxon>
        <taxon>Caudoviricetes</taxon>
        <taxon>Gracegardnervirinae</taxon>
        <taxon>Cheoctovirus</taxon>
        <taxon>Cheoctovirus fancypants</taxon>
    </lineage>
</organism>
<dbReference type="Proteomes" id="UP000293844">
    <property type="component" value="Segment"/>
</dbReference>
<gene>
    <name evidence="2" type="primary">38</name>
    <name evidence="2" type="ORF">SEA_FANCYPANTS_38</name>
</gene>
<evidence type="ECO:0000256" key="1">
    <source>
        <dbReference type="SAM" id="MobiDB-lite"/>
    </source>
</evidence>
<accession>A0A481VU06</accession>
<keyword evidence="3" id="KW-1185">Reference proteome</keyword>